<evidence type="ECO:0000259" key="3">
    <source>
        <dbReference type="Pfam" id="PF02678"/>
    </source>
</evidence>
<feature type="domain" description="Quercetin 2,3-dioxygenase C-terminal cupin" evidence="4">
    <location>
        <begin position="149"/>
        <end position="233"/>
    </location>
</feature>
<evidence type="ECO:0000259" key="4">
    <source>
        <dbReference type="Pfam" id="PF17954"/>
    </source>
</evidence>
<gene>
    <name evidence="5" type="ORF">E1163_17035</name>
</gene>
<protein>
    <submittedName>
        <fullName evidence="5">Pirin family protein</fullName>
    </submittedName>
</protein>
<organism evidence="5 6">
    <name type="scientific">Fulvivirga kasyanovii</name>
    <dbReference type="NCBI Taxonomy" id="396812"/>
    <lineage>
        <taxon>Bacteria</taxon>
        <taxon>Pseudomonadati</taxon>
        <taxon>Bacteroidota</taxon>
        <taxon>Cytophagia</taxon>
        <taxon>Cytophagales</taxon>
        <taxon>Fulvivirgaceae</taxon>
        <taxon>Fulvivirga</taxon>
    </lineage>
</organism>
<dbReference type="EMBL" id="SMLW01000592">
    <property type="protein sequence ID" value="MTI26662.1"/>
    <property type="molecule type" value="Genomic_DNA"/>
</dbReference>
<evidence type="ECO:0000256" key="1">
    <source>
        <dbReference type="ARBA" id="ARBA00008416"/>
    </source>
</evidence>
<dbReference type="SUPFAM" id="SSF51182">
    <property type="entry name" value="RmlC-like cupins"/>
    <property type="match status" value="1"/>
</dbReference>
<comment type="similarity">
    <text evidence="1 2">Belongs to the pirin family.</text>
</comment>
<dbReference type="CDD" id="cd02910">
    <property type="entry name" value="cupin_Yhhw_N"/>
    <property type="match status" value="1"/>
</dbReference>
<reference evidence="5 6" key="1">
    <citation type="submission" date="2019-02" db="EMBL/GenBank/DDBJ databases">
        <authorList>
            <person name="Goldberg S.R."/>
            <person name="Haltli B.A."/>
            <person name="Correa H."/>
            <person name="Russell K.G."/>
        </authorList>
    </citation>
    <scope>NUCLEOTIDE SEQUENCE [LARGE SCALE GENOMIC DNA]</scope>
    <source>
        <strain evidence="5 6">JCM 16186</strain>
    </source>
</reference>
<dbReference type="RefSeq" id="WP_155173673.1">
    <property type="nucleotide sequence ID" value="NZ_BAAAFL010000015.1"/>
</dbReference>
<feature type="domain" description="Pirin N-terminal" evidence="3">
    <location>
        <begin position="11"/>
        <end position="121"/>
    </location>
</feature>
<dbReference type="InterPro" id="IPR011051">
    <property type="entry name" value="RmlC_Cupin_sf"/>
</dbReference>
<dbReference type="InterPro" id="IPR003829">
    <property type="entry name" value="Pirin_N_dom"/>
</dbReference>
<dbReference type="Proteomes" id="UP000798808">
    <property type="component" value="Unassembled WGS sequence"/>
</dbReference>
<dbReference type="PIRSF" id="PIRSF006232">
    <property type="entry name" value="Pirin"/>
    <property type="match status" value="1"/>
</dbReference>
<dbReference type="Gene3D" id="2.60.120.10">
    <property type="entry name" value="Jelly Rolls"/>
    <property type="match status" value="2"/>
</dbReference>
<dbReference type="Pfam" id="PF02678">
    <property type="entry name" value="Pirin"/>
    <property type="match status" value="1"/>
</dbReference>
<evidence type="ECO:0000313" key="5">
    <source>
        <dbReference type="EMBL" id="MTI26662.1"/>
    </source>
</evidence>
<dbReference type="InterPro" id="IPR014710">
    <property type="entry name" value="RmlC-like_jellyroll"/>
</dbReference>
<keyword evidence="6" id="KW-1185">Reference proteome</keyword>
<evidence type="ECO:0000313" key="6">
    <source>
        <dbReference type="Proteomes" id="UP000798808"/>
    </source>
</evidence>
<comment type="caution">
    <text evidence="5">The sequence shown here is derived from an EMBL/GenBank/DDBJ whole genome shotgun (WGS) entry which is preliminary data.</text>
</comment>
<dbReference type="InterPro" id="IPR041602">
    <property type="entry name" value="Quercetinase_C"/>
</dbReference>
<dbReference type="Pfam" id="PF17954">
    <property type="entry name" value="Pirin_C_2"/>
    <property type="match status" value="1"/>
</dbReference>
<name>A0ABW9RR47_9BACT</name>
<dbReference type="PANTHER" id="PTHR43212:SF3">
    <property type="entry name" value="QUERCETIN 2,3-DIOXYGENASE"/>
    <property type="match status" value="1"/>
</dbReference>
<accession>A0ABW9RR47</accession>
<dbReference type="PANTHER" id="PTHR43212">
    <property type="entry name" value="QUERCETIN 2,3-DIOXYGENASE"/>
    <property type="match status" value="1"/>
</dbReference>
<proteinExistence type="inferred from homology"/>
<sequence>METIIHKAETRGKANHGWLNTHHTFSFGSYTDPARMQFGMLRVLNDDIVSAGAGFGMHPHNNMEIVSIPLSGSLEHRDSMGNTTQVIRANEVQLMSAGNGILHSEYNHSKEEVVNFLQIWVLPKVKDVKPRYQQKLFDPADRINRIQTIVSPEKGDTLQINQEAYFSLGNLKAGFETNYKLHGDHHGVYVFVIEGEAEVAGEPLGRRDGIGVWETNEVTMRATGDAELLLIEVPMV</sequence>
<evidence type="ECO:0000256" key="2">
    <source>
        <dbReference type="RuleBase" id="RU003457"/>
    </source>
</evidence>
<dbReference type="InterPro" id="IPR012093">
    <property type="entry name" value="Pirin"/>
</dbReference>